<keyword evidence="2" id="KW-0012">Acyltransferase</keyword>
<evidence type="ECO:0000259" key="1">
    <source>
        <dbReference type="PROSITE" id="PS51186"/>
    </source>
</evidence>
<name>A0A3S5A3Q3_9NEIS</name>
<dbReference type="EMBL" id="LR134516">
    <property type="protein sequence ID" value="VEJ21279.1"/>
    <property type="molecule type" value="Genomic_DNA"/>
</dbReference>
<dbReference type="STRING" id="326522.BWD08_03020"/>
<reference evidence="2 3" key="1">
    <citation type="submission" date="2018-12" db="EMBL/GenBank/DDBJ databases">
        <authorList>
            <consortium name="Pathogen Informatics"/>
        </authorList>
    </citation>
    <scope>NUCLEOTIDE SEQUENCE [LARGE SCALE GENOMIC DNA]</scope>
    <source>
        <strain evidence="2 3">NCTC12227</strain>
    </source>
</reference>
<dbReference type="KEGG" id="nani:NCTC12227_01006"/>
<dbReference type="Proteomes" id="UP000268229">
    <property type="component" value="Chromosome"/>
</dbReference>
<feature type="domain" description="N-acetyltransferase" evidence="1">
    <location>
        <begin position="6"/>
        <end position="148"/>
    </location>
</feature>
<dbReference type="Pfam" id="PF13673">
    <property type="entry name" value="Acetyltransf_10"/>
    <property type="match status" value="1"/>
</dbReference>
<proteinExistence type="predicted"/>
<dbReference type="InterPro" id="IPR016181">
    <property type="entry name" value="Acyl_CoA_acyltransferase"/>
</dbReference>
<gene>
    <name evidence="2" type="ORF">NCTC12227_01006</name>
</gene>
<evidence type="ECO:0000313" key="3">
    <source>
        <dbReference type="Proteomes" id="UP000268229"/>
    </source>
</evidence>
<dbReference type="GO" id="GO:0016747">
    <property type="term" value="F:acyltransferase activity, transferring groups other than amino-acyl groups"/>
    <property type="evidence" value="ECO:0007669"/>
    <property type="project" value="InterPro"/>
</dbReference>
<dbReference type="AlphaFoldDB" id="A0A3S5A3Q3"/>
<dbReference type="SUPFAM" id="SSF55729">
    <property type="entry name" value="Acyl-CoA N-acyltransferases (Nat)"/>
    <property type="match status" value="1"/>
</dbReference>
<dbReference type="CDD" id="cd04301">
    <property type="entry name" value="NAT_SF"/>
    <property type="match status" value="1"/>
</dbReference>
<keyword evidence="2" id="KW-0808">Transferase</keyword>
<sequence length="148" mass="17275">MQWHSKTFPQLTNLELYRILQLRSRIFVVEQNCAFLDSDGLDPEAVHIYYGNENTVAAYARILKTPDHPIAPAAIGRLAVAAEYRRQGLAAETLQRGMNYIQTVWQYRTIYLQAQTYLLPFYRCFGYETVSEEYSEDGIPHIDMRFTR</sequence>
<protein>
    <submittedName>
        <fullName evidence="2">Putative acyltransferase</fullName>
    </submittedName>
</protein>
<dbReference type="Gene3D" id="3.40.630.30">
    <property type="match status" value="1"/>
</dbReference>
<dbReference type="PROSITE" id="PS51186">
    <property type="entry name" value="GNAT"/>
    <property type="match status" value="1"/>
</dbReference>
<evidence type="ECO:0000313" key="2">
    <source>
        <dbReference type="EMBL" id="VEJ21279.1"/>
    </source>
</evidence>
<accession>A0A3S5A3Q3</accession>
<organism evidence="2 3">
    <name type="scientific">Neisseria animaloris</name>
    <dbReference type="NCBI Taxonomy" id="326522"/>
    <lineage>
        <taxon>Bacteria</taxon>
        <taxon>Pseudomonadati</taxon>
        <taxon>Pseudomonadota</taxon>
        <taxon>Betaproteobacteria</taxon>
        <taxon>Neisseriales</taxon>
        <taxon>Neisseriaceae</taxon>
        <taxon>Neisseria</taxon>
    </lineage>
</organism>
<dbReference type="InterPro" id="IPR000182">
    <property type="entry name" value="GNAT_dom"/>
</dbReference>
<keyword evidence="3" id="KW-1185">Reference proteome</keyword>